<dbReference type="InterPro" id="IPR008920">
    <property type="entry name" value="TF_FadR/GntR_C"/>
</dbReference>
<dbReference type="Gene3D" id="1.20.120.530">
    <property type="entry name" value="GntR ligand-binding domain-like"/>
    <property type="match status" value="1"/>
</dbReference>
<accession>A0A371B7Z0</accession>
<keyword evidence="1" id="KW-0805">Transcription regulation</keyword>
<proteinExistence type="predicted"/>
<dbReference type="Pfam" id="PF00392">
    <property type="entry name" value="GntR"/>
    <property type="match status" value="1"/>
</dbReference>
<dbReference type="Pfam" id="PF07729">
    <property type="entry name" value="FCD"/>
    <property type="match status" value="1"/>
</dbReference>
<dbReference type="SUPFAM" id="SSF46785">
    <property type="entry name" value="Winged helix' DNA-binding domain"/>
    <property type="match status" value="1"/>
</dbReference>
<keyword evidence="2" id="KW-0238">DNA-binding</keyword>
<dbReference type="InterPro" id="IPR011711">
    <property type="entry name" value="GntR_C"/>
</dbReference>
<feature type="region of interest" description="Disordered" evidence="4">
    <location>
        <begin position="1"/>
        <end position="34"/>
    </location>
</feature>
<reference evidence="7" key="1">
    <citation type="submission" date="2018-08" db="EMBL/GenBank/DDBJ databases">
        <authorList>
            <person name="Kim S.-J."/>
            <person name="Jung G.-Y."/>
        </authorList>
    </citation>
    <scope>NUCLEOTIDE SEQUENCE [LARGE SCALE GENOMIC DNA]</scope>
    <source>
        <strain evidence="7">GY_H</strain>
    </source>
</reference>
<keyword evidence="7" id="KW-1185">Reference proteome</keyword>
<protein>
    <submittedName>
        <fullName evidence="6">GntR family transcriptional regulator</fullName>
    </submittedName>
</protein>
<dbReference type="Proteomes" id="UP000263993">
    <property type="component" value="Unassembled WGS sequence"/>
</dbReference>
<dbReference type="SMART" id="SM00895">
    <property type="entry name" value="FCD"/>
    <property type="match status" value="1"/>
</dbReference>
<dbReference type="SMART" id="SM00345">
    <property type="entry name" value="HTH_GNTR"/>
    <property type="match status" value="1"/>
</dbReference>
<dbReference type="CDD" id="cd07377">
    <property type="entry name" value="WHTH_GntR"/>
    <property type="match status" value="1"/>
</dbReference>
<name>A0A371B7Z0_9BRAD</name>
<evidence type="ECO:0000256" key="1">
    <source>
        <dbReference type="ARBA" id="ARBA00023015"/>
    </source>
</evidence>
<dbReference type="PANTHER" id="PTHR43537:SF49">
    <property type="entry name" value="TRANSCRIPTIONAL REGULATORY PROTEIN"/>
    <property type="match status" value="1"/>
</dbReference>
<dbReference type="PROSITE" id="PS50949">
    <property type="entry name" value="HTH_GNTR"/>
    <property type="match status" value="1"/>
</dbReference>
<dbReference type="Gene3D" id="1.10.10.10">
    <property type="entry name" value="Winged helix-like DNA-binding domain superfamily/Winged helix DNA-binding domain"/>
    <property type="match status" value="1"/>
</dbReference>
<dbReference type="SUPFAM" id="SSF48008">
    <property type="entry name" value="GntR ligand-binding domain-like"/>
    <property type="match status" value="1"/>
</dbReference>
<dbReference type="PANTHER" id="PTHR43537">
    <property type="entry name" value="TRANSCRIPTIONAL REGULATOR, GNTR FAMILY"/>
    <property type="match status" value="1"/>
</dbReference>
<evidence type="ECO:0000313" key="7">
    <source>
        <dbReference type="Proteomes" id="UP000263993"/>
    </source>
</evidence>
<dbReference type="PRINTS" id="PR00035">
    <property type="entry name" value="HTHGNTR"/>
</dbReference>
<dbReference type="EMBL" id="QRGO01000001">
    <property type="protein sequence ID" value="RDV03491.1"/>
    <property type="molecule type" value="Genomic_DNA"/>
</dbReference>
<dbReference type="GO" id="GO:0003677">
    <property type="term" value="F:DNA binding"/>
    <property type="evidence" value="ECO:0007669"/>
    <property type="project" value="UniProtKB-KW"/>
</dbReference>
<keyword evidence="3" id="KW-0804">Transcription</keyword>
<dbReference type="GO" id="GO:0003700">
    <property type="term" value="F:DNA-binding transcription factor activity"/>
    <property type="evidence" value="ECO:0007669"/>
    <property type="project" value="InterPro"/>
</dbReference>
<evidence type="ECO:0000259" key="5">
    <source>
        <dbReference type="PROSITE" id="PS50949"/>
    </source>
</evidence>
<comment type="caution">
    <text evidence="6">The sequence shown here is derived from an EMBL/GenBank/DDBJ whole genome shotgun (WGS) entry which is preliminary data.</text>
</comment>
<dbReference type="RefSeq" id="WP_115515516.1">
    <property type="nucleotide sequence ID" value="NZ_QRGO01000001.1"/>
</dbReference>
<dbReference type="InterPro" id="IPR000524">
    <property type="entry name" value="Tscrpt_reg_HTH_GntR"/>
</dbReference>
<sequence>MSVKGIGTRSASPRGRAGNAVRTPAGVERPSLAPIEESPSFKHKAYTALKNAIVAMDIYHSRDEIRLDERKLAQDFGISRTPVREAMAQLESEGFVRSVPRRGIYVVRKTRQEVIEMITAWAALESMAARLITQAATDDEIEGLREMFAAFIDGELRAHLDEYSDANIEFHQTIIRLSKNSVLIDLAANLFTHMRMIRRTTIGEKDRADRSIKDHMAIIEALEARDTKRAEQLVRDHALGLADHVAKFADYLD</sequence>
<evidence type="ECO:0000256" key="4">
    <source>
        <dbReference type="SAM" id="MobiDB-lite"/>
    </source>
</evidence>
<evidence type="ECO:0000256" key="3">
    <source>
        <dbReference type="ARBA" id="ARBA00023163"/>
    </source>
</evidence>
<dbReference type="InterPro" id="IPR036390">
    <property type="entry name" value="WH_DNA-bd_sf"/>
</dbReference>
<organism evidence="6 7">
    <name type="scientific">Undibacter mobilis</name>
    <dbReference type="NCBI Taxonomy" id="2292256"/>
    <lineage>
        <taxon>Bacteria</taxon>
        <taxon>Pseudomonadati</taxon>
        <taxon>Pseudomonadota</taxon>
        <taxon>Alphaproteobacteria</taxon>
        <taxon>Hyphomicrobiales</taxon>
        <taxon>Nitrobacteraceae</taxon>
        <taxon>Undibacter</taxon>
    </lineage>
</organism>
<dbReference type="InterPro" id="IPR036388">
    <property type="entry name" value="WH-like_DNA-bd_sf"/>
</dbReference>
<evidence type="ECO:0000313" key="6">
    <source>
        <dbReference type="EMBL" id="RDV03491.1"/>
    </source>
</evidence>
<feature type="domain" description="HTH gntR-type" evidence="5">
    <location>
        <begin position="39"/>
        <end position="109"/>
    </location>
</feature>
<evidence type="ECO:0000256" key="2">
    <source>
        <dbReference type="ARBA" id="ARBA00023125"/>
    </source>
</evidence>
<dbReference type="AlphaFoldDB" id="A0A371B7Z0"/>
<dbReference type="OrthoDB" id="9789310at2"/>
<gene>
    <name evidence="6" type="ORF">DXH78_02120</name>
</gene>